<dbReference type="Proteomes" id="UP000676967">
    <property type="component" value="Chromosome"/>
</dbReference>
<proteinExistence type="predicted"/>
<evidence type="ECO:0000313" key="1">
    <source>
        <dbReference type="EMBL" id="BCJ39858.1"/>
    </source>
</evidence>
<organism evidence="1 2">
    <name type="scientific">Actinoplanes ianthinogenes</name>
    <dbReference type="NCBI Taxonomy" id="122358"/>
    <lineage>
        <taxon>Bacteria</taxon>
        <taxon>Bacillati</taxon>
        <taxon>Actinomycetota</taxon>
        <taxon>Actinomycetes</taxon>
        <taxon>Micromonosporales</taxon>
        <taxon>Micromonosporaceae</taxon>
        <taxon>Actinoplanes</taxon>
    </lineage>
</organism>
<keyword evidence="2" id="KW-1185">Reference proteome</keyword>
<gene>
    <name evidence="1" type="ORF">Aiant_05150</name>
</gene>
<dbReference type="RefSeq" id="WP_189330743.1">
    <property type="nucleotide sequence ID" value="NZ_AP023356.1"/>
</dbReference>
<sequence>MTTTAHCATCGTAATTAGGVPGPALRPRYFAGQSLTEAELNAAQEYQLAKNRLHNRYLHGAGVVCGLQVVCVADPGAVQVHPGYALDTCGNDLLLDAARTVPLLSMISACRDADDRACAQPWRPAPAAPAGPERWCLTMVYTEQPTRPRTLLTTGRKSCGCGGRAATGTCGCGRRPVNGSGGCGGCGGQSATGTCGCGTAPAYEKLPPGCEPTRIAESVRFEVCRAPDGPCQDAFCDPQATLAGQIVAAYEEYRRVLRAHLSPEHGQVLLSAAFFADTPFEPGFVHESCLRLHDAIVDLERRQPFPVTGDPAAVLDAVVLPAPSGDPDEYLRLARTVLQRLEAALVQSFADRVSGLLLPPCPPEPASDRVVLACVTVQAGKIVRICNACRATAGAFPAQSHRLSILPLAALARSVTEWLTCRPLVTTDGNPLADLLSTLDPTFRRGRWQAGGYPPFPQVADLVRRLCALLGGEQDADTLGMLRGWFERVSDDGPEH</sequence>
<accession>A0ABN6C5K0</accession>
<dbReference type="EMBL" id="AP023356">
    <property type="protein sequence ID" value="BCJ39858.1"/>
    <property type="molecule type" value="Genomic_DNA"/>
</dbReference>
<protein>
    <submittedName>
        <fullName evidence="1">Uncharacterized protein</fullName>
    </submittedName>
</protein>
<name>A0ABN6C5K0_9ACTN</name>
<reference evidence="1 2" key="1">
    <citation type="submission" date="2020-08" db="EMBL/GenBank/DDBJ databases">
        <title>Whole genome shotgun sequence of Actinoplanes ianthinogenes NBRC 13996.</title>
        <authorList>
            <person name="Komaki H."/>
            <person name="Tamura T."/>
        </authorList>
    </citation>
    <scope>NUCLEOTIDE SEQUENCE [LARGE SCALE GENOMIC DNA]</scope>
    <source>
        <strain evidence="1 2">NBRC 13996</strain>
    </source>
</reference>
<evidence type="ECO:0000313" key="2">
    <source>
        <dbReference type="Proteomes" id="UP000676967"/>
    </source>
</evidence>